<proteinExistence type="predicted"/>
<evidence type="ECO:0000256" key="1">
    <source>
        <dbReference type="SAM" id="MobiDB-lite"/>
    </source>
</evidence>
<evidence type="ECO:0000256" key="2">
    <source>
        <dbReference type="SAM" id="SignalP"/>
    </source>
</evidence>
<sequence>MPCLSRLAGLLLVSIAAAHDTMNDEPSVMAGGDDGSVTPWPNEGGYYGTPDLPPPMLVSLLDGETVHDSTERLLREMFGDDEAKKDKLRTFVLGGVENMVATSKTTVMAPREGHPVDENPYTANDITWTTTVTLVPPEPAIEPATMQRNPLYSIPIVFNDDPCFVHHFEGADPVDEARAFVEAMVIPDPMLGDSVVEYIARIIESVLDFPHKRDELRYIVVPMSKRTMQDGLPAVQGGNGISASDETTSDDPSSGVQIDTVVDDSATARQVKDTHHDDRHDSPLFSVPVIINNNPVYVPHFEGANPVDEARAFVLSTETIVPSFREGMVAAIAKLIESVLESPEKLNFMDQYVEASVETMRKYEQTRLGLDDVVASAEPTATTTPVKEHARSDQSIDDIKAMAANEATLDDAANGNHDRGADPMFSIPLFFNSEPVFVHHFAGADPVDEAVALVDSMDMSASTFRNDMVASIAEMIESFVESPHMLESAPHHARMERYHLTRRPRRRHVEVIAM</sequence>
<keyword evidence="5" id="KW-1185">Reference proteome</keyword>
<dbReference type="AlphaFoldDB" id="A0A485LM05"/>
<dbReference type="Proteomes" id="UP000332933">
    <property type="component" value="Unassembled WGS sequence"/>
</dbReference>
<feature type="region of interest" description="Disordered" evidence="1">
    <location>
        <begin position="230"/>
        <end position="257"/>
    </location>
</feature>
<reference evidence="3" key="2">
    <citation type="submission" date="2019-06" db="EMBL/GenBank/DDBJ databases">
        <title>Genomics analysis of Aphanomyces spp. identifies a new class of oomycete effector associated with host adaptation.</title>
        <authorList>
            <person name="Gaulin E."/>
        </authorList>
    </citation>
    <scope>NUCLEOTIDE SEQUENCE</scope>
    <source>
        <strain evidence="3">CBS 578.67</strain>
    </source>
</reference>
<evidence type="ECO:0000313" key="3">
    <source>
        <dbReference type="EMBL" id="KAF0685606.1"/>
    </source>
</evidence>
<protein>
    <submittedName>
        <fullName evidence="4">Aste57867_22535 protein</fullName>
    </submittedName>
</protein>
<evidence type="ECO:0000313" key="4">
    <source>
        <dbReference type="EMBL" id="VFT99195.1"/>
    </source>
</evidence>
<feature type="signal peptide" evidence="2">
    <location>
        <begin position="1"/>
        <end position="18"/>
    </location>
</feature>
<evidence type="ECO:0000313" key="5">
    <source>
        <dbReference type="Proteomes" id="UP000332933"/>
    </source>
</evidence>
<accession>A0A485LM05</accession>
<organism evidence="4 5">
    <name type="scientific">Aphanomyces stellatus</name>
    <dbReference type="NCBI Taxonomy" id="120398"/>
    <lineage>
        <taxon>Eukaryota</taxon>
        <taxon>Sar</taxon>
        <taxon>Stramenopiles</taxon>
        <taxon>Oomycota</taxon>
        <taxon>Saprolegniomycetes</taxon>
        <taxon>Saprolegniales</taxon>
        <taxon>Verrucalvaceae</taxon>
        <taxon>Aphanomyces</taxon>
    </lineage>
</organism>
<dbReference type="EMBL" id="CAADRA010007093">
    <property type="protein sequence ID" value="VFT99195.1"/>
    <property type="molecule type" value="Genomic_DNA"/>
</dbReference>
<dbReference type="EMBL" id="VJMH01007067">
    <property type="protein sequence ID" value="KAF0685606.1"/>
    <property type="molecule type" value="Genomic_DNA"/>
</dbReference>
<feature type="chain" id="PRO_5036116565" evidence="2">
    <location>
        <begin position="19"/>
        <end position="514"/>
    </location>
</feature>
<gene>
    <name evidence="4" type="primary">Aste57867_22535</name>
    <name evidence="3" type="ORF">As57867_022465</name>
    <name evidence="4" type="ORF">ASTE57867_22535</name>
</gene>
<reference evidence="4 5" key="1">
    <citation type="submission" date="2019-03" db="EMBL/GenBank/DDBJ databases">
        <authorList>
            <person name="Gaulin E."/>
            <person name="Dumas B."/>
        </authorList>
    </citation>
    <scope>NUCLEOTIDE SEQUENCE [LARGE SCALE GENOMIC DNA]</scope>
    <source>
        <strain evidence="4">CBS 568.67</strain>
    </source>
</reference>
<name>A0A485LM05_9STRA</name>
<feature type="compositionally biased region" description="Polar residues" evidence="1">
    <location>
        <begin position="241"/>
        <end position="257"/>
    </location>
</feature>
<keyword evidence="2" id="KW-0732">Signal</keyword>